<dbReference type="InterPro" id="IPR029052">
    <property type="entry name" value="Metallo-depent_PP-like"/>
</dbReference>
<protein>
    <submittedName>
        <fullName evidence="1">Metallophosphatase family protein</fullName>
    </submittedName>
</protein>
<evidence type="ECO:0000313" key="2">
    <source>
        <dbReference type="Proteomes" id="UP001626593"/>
    </source>
</evidence>
<dbReference type="Proteomes" id="UP001626593">
    <property type="component" value="Chromosome"/>
</dbReference>
<dbReference type="Gene3D" id="3.60.21.10">
    <property type="match status" value="1"/>
</dbReference>
<gene>
    <name evidence="1" type="ORF">U5817_12955</name>
</gene>
<accession>A0ABZ1AF40</accession>
<proteinExistence type="predicted"/>
<dbReference type="RefSeq" id="WP_407277569.1">
    <property type="nucleotide sequence ID" value="NZ_CP141259.1"/>
</dbReference>
<dbReference type="PANTHER" id="PTHR30337">
    <property type="entry name" value="COMPONENT OF ATP-DEPENDENT DSDNA EXONUCLEASE"/>
    <property type="match status" value="1"/>
</dbReference>
<keyword evidence="2" id="KW-1185">Reference proteome</keyword>
<dbReference type="InterPro" id="IPR050535">
    <property type="entry name" value="DNA_Repair-Maintenance_Comp"/>
</dbReference>
<evidence type="ECO:0000313" key="1">
    <source>
        <dbReference type="EMBL" id="WRL44120.1"/>
    </source>
</evidence>
<dbReference type="EMBL" id="CP141259">
    <property type="protein sequence ID" value="WRL44120.1"/>
    <property type="molecule type" value="Genomic_DNA"/>
</dbReference>
<reference evidence="1 2" key="1">
    <citation type="submission" date="2023-12" db="EMBL/GenBank/DDBJ databases">
        <title>A. evansii MAY27, complete genome.</title>
        <authorList>
            <person name="Wang Y."/>
        </authorList>
    </citation>
    <scope>NUCLEOTIDE SEQUENCE [LARGE SCALE GENOMIC DNA]</scope>
    <source>
        <strain evidence="1 2">MAY27</strain>
    </source>
</reference>
<organism evidence="1 2">
    <name type="scientific">Aromatoleum evansii</name>
    <name type="common">Azoarcus evansii</name>
    <dbReference type="NCBI Taxonomy" id="59406"/>
    <lineage>
        <taxon>Bacteria</taxon>
        <taxon>Pseudomonadati</taxon>
        <taxon>Pseudomonadota</taxon>
        <taxon>Betaproteobacteria</taxon>
        <taxon>Rhodocyclales</taxon>
        <taxon>Rhodocyclaceae</taxon>
        <taxon>Aromatoleum</taxon>
    </lineage>
</organism>
<sequence>MIRIAHFSDLHYGTKNLIEADRCFGAAVDRAITLGVEAVVLSGDATDHGLDLHAPAAERLFAQVRRLADHCPVLMLQGTFSHEPPGTLAIFRLLGGRHPVHVADRIEQVALTAQGKWLASTDWCFDRLPAGARALFSCAPTVNKAAVAAAVGAADAAQAVAENLADLLRGYAPTHRAARRQGVPAIGVSHGTVFGCVSEHGVPMAGFDHEFTTGALFAAEAQAFMLGHIHRHQSWTAEGAAGGQCIAYAGSIGRFHYGEAGEKGFLLWEVDVDQARFTLEPTPARRTIDIVFDGKPDLEALRATVAQQDVAGAFVRVRWTVADEDRHEVDRVAIERLLAGAAQTKLEGRIVPVVRTRAAGISQLANLADKVRVWAQVTEARAEPLLTCLEALATQTPEQIADGLLRRAGDTMPRLACDGDANLQSLRPLERNGQGRARAGTPGLF</sequence>
<dbReference type="SUPFAM" id="SSF56300">
    <property type="entry name" value="Metallo-dependent phosphatases"/>
    <property type="match status" value="1"/>
</dbReference>
<name>A0ABZ1AF40_AROEV</name>